<keyword evidence="1" id="KW-0812">Transmembrane</keyword>
<keyword evidence="3" id="KW-1185">Reference proteome</keyword>
<feature type="transmembrane region" description="Helical" evidence="1">
    <location>
        <begin position="91"/>
        <end position="111"/>
    </location>
</feature>
<evidence type="ECO:0000256" key="1">
    <source>
        <dbReference type="SAM" id="Phobius"/>
    </source>
</evidence>
<dbReference type="EMBL" id="JAGTUF010000001">
    <property type="protein sequence ID" value="MBR9970178.1"/>
    <property type="molecule type" value="Genomic_DNA"/>
</dbReference>
<reference evidence="2 3" key="1">
    <citation type="submission" date="2021-04" db="EMBL/GenBank/DDBJ databases">
        <title>Magnetospirillum sulfuroxidans sp. nov., a facultative chemolithoautotrophic sulfur-oxidizing alphaproteobacterium isolated from freshwater sediment and proposals for Paramagetospirillum gen. nov., and Magnetospirillaceae fam. nov.</title>
        <authorList>
            <person name="Koziaeva V."/>
            <person name="Geelhoed J.S."/>
            <person name="Sorokin D.Y."/>
            <person name="Grouzdev D.S."/>
        </authorList>
    </citation>
    <scope>NUCLEOTIDE SEQUENCE [LARGE SCALE GENOMIC DNA]</scope>
    <source>
        <strain evidence="2 3">J10</strain>
    </source>
</reference>
<comment type="caution">
    <text evidence="2">The sequence shown here is derived from an EMBL/GenBank/DDBJ whole genome shotgun (WGS) entry which is preliminary data.</text>
</comment>
<feature type="transmembrane region" description="Helical" evidence="1">
    <location>
        <begin position="39"/>
        <end position="57"/>
    </location>
</feature>
<evidence type="ECO:0008006" key="4">
    <source>
        <dbReference type="Google" id="ProtNLM"/>
    </source>
</evidence>
<gene>
    <name evidence="2" type="ORF">KEC16_00440</name>
</gene>
<keyword evidence="1" id="KW-0472">Membrane</keyword>
<evidence type="ECO:0000313" key="3">
    <source>
        <dbReference type="Proteomes" id="UP000680714"/>
    </source>
</evidence>
<dbReference type="Proteomes" id="UP000680714">
    <property type="component" value="Unassembled WGS sequence"/>
</dbReference>
<proteinExistence type="predicted"/>
<dbReference type="RefSeq" id="WP_211545692.1">
    <property type="nucleotide sequence ID" value="NZ_JAGTUF010000001.1"/>
</dbReference>
<evidence type="ECO:0000313" key="2">
    <source>
        <dbReference type="EMBL" id="MBR9970178.1"/>
    </source>
</evidence>
<protein>
    <recommendedName>
        <fullName evidence="4">Intracellular septation protein A</fullName>
    </recommendedName>
</protein>
<feature type="transmembrane region" description="Helical" evidence="1">
    <location>
        <begin position="64"/>
        <end position="85"/>
    </location>
</feature>
<feature type="transmembrane region" description="Helical" evidence="1">
    <location>
        <begin position="141"/>
        <end position="160"/>
    </location>
</feature>
<accession>A0ABS5I8X5</accession>
<feature type="transmembrane region" description="Helical" evidence="1">
    <location>
        <begin position="166"/>
        <end position="188"/>
    </location>
</feature>
<name>A0ABS5I8X5_9PROT</name>
<organism evidence="2 3">
    <name type="scientific">Magnetospirillum sulfuroxidans</name>
    <dbReference type="NCBI Taxonomy" id="611300"/>
    <lineage>
        <taxon>Bacteria</taxon>
        <taxon>Pseudomonadati</taxon>
        <taxon>Pseudomonadota</taxon>
        <taxon>Alphaproteobacteria</taxon>
        <taxon>Rhodospirillales</taxon>
        <taxon>Rhodospirillaceae</taxon>
        <taxon>Magnetospirillum</taxon>
    </lineage>
</organism>
<sequence length="200" mass="21080">MSSSSNKKAMNGKSILAPVLLACAGVAYPFLVYAAMGRVSTGALVLLALALVGARFAMLRNLAVARTLAVPVSAVFVGTAALGLVDGAMATLAYPVLMNFGFAAAFGWSLLRPPSLVQVLASVTEPDPSPAAQAYMRKVSAVWCLFLVVNALVTLALALWGEVVFWALYTGFVSYVLMGLLFAGEWLVRRRVRRAHGEGA</sequence>
<keyword evidence="1" id="KW-1133">Transmembrane helix</keyword>